<evidence type="ECO:0000313" key="3">
    <source>
        <dbReference type="EMBL" id="OGG61569.1"/>
    </source>
</evidence>
<name>A0A1F6DJG2_9BACT</name>
<feature type="region of interest" description="Disordered" evidence="1">
    <location>
        <begin position="43"/>
        <end position="65"/>
    </location>
</feature>
<keyword evidence="2" id="KW-0812">Transmembrane</keyword>
<reference evidence="3 4" key="1">
    <citation type="journal article" date="2016" name="Nat. Commun.">
        <title>Thousands of microbial genomes shed light on interconnected biogeochemical processes in an aquifer system.</title>
        <authorList>
            <person name="Anantharaman K."/>
            <person name="Brown C.T."/>
            <person name="Hug L.A."/>
            <person name="Sharon I."/>
            <person name="Castelle C.J."/>
            <person name="Probst A.J."/>
            <person name="Thomas B.C."/>
            <person name="Singh A."/>
            <person name="Wilkins M.J."/>
            <person name="Karaoz U."/>
            <person name="Brodie E.L."/>
            <person name="Williams K.H."/>
            <person name="Hubbard S.S."/>
            <person name="Banfield J.F."/>
        </authorList>
    </citation>
    <scope>NUCLEOTIDE SEQUENCE [LARGE SCALE GENOMIC DNA]</scope>
</reference>
<dbReference type="STRING" id="1798491.A3C87_02900"/>
<sequence length="224" mass="23850">MVAPLIIGAARIVAQKTAGTAVRSRAARAAKLTAEKSGGARFAKSQSLEARAAHPKRTSTVGTPQQKVLKKLTARSSRTRIPSQEEDSSQSSVKQKVMGLAVNIRFFMPLLVPLSVVSVLIALMGILGVVALAGTGALSWFVSVAVDTETIGMLFIGLSFACVILAYPAVLIYLMFIKGLQPLKLTGIPFVALMMLPVFDVVPGLNIFPWLVLWTFILCTAPNA</sequence>
<evidence type="ECO:0008006" key="5">
    <source>
        <dbReference type="Google" id="ProtNLM"/>
    </source>
</evidence>
<evidence type="ECO:0000256" key="1">
    <source>
        <dbReference type="SAM" id="MobiDB-lite"/>
    </source>
</evidence>
<keyword evidence="2" id="KW-0472">Membrane</keyword>
<feature type="transmembrane region" description="Helical" evidence="2">
    <location>
        <begin position="106"/>
        <end position="133"/>
    </location>
</feature>
<comment type="caution">
    <text evidence="3">The sequence shown here is derived from an EMBL/GenBank/DDBJ whole genome shotgun (WGS) entry which is preliminary data.</text>
</comment>
<gene>
    <name evidence="3" type="ORF">A3C87_02900</name>
</gene>
<dbReference type="Proteomes" id="UP000176511">
    <property type="component" value="Unassembled WGS sequence"/>
</dbReference>
<proteinExistence type="predicted"/>
<dbReference type="EMBL" id="MFLE01000017">
    <property type="protein sequence ID" value="OGG61569.1"/>
    <property type="molecule type" value="Genomic_DNA"/>
</dbReference>
<organism evidence="3 4">
    <name type="scientific">Candidatus Kaiserbacteria bacterium RIFCSPHIGHO2_02_FULL_49_34</name>
    <dbReference type="NCBI Taxonomy" id="1798491"/>
    <lineage>
        <taxon>Bacteria</taxon>
        <taxon>Candidatus Kaiseribacteriota</taxon>
    </lineage>
</organism>
<dbReference type="AlphaFoldDB" id="A0A1F6DJG2"/>
<feature type="region of interest" description="Disordered" evidence="1">
    <location>
        <begin position="71"/>
        <end position="90"/>
    </location>
</feature>
<protein>
    <recommendedName>
        <fullName evidence="5">Yip1 domain-containing protein</fullName>
    </recommendedName>
</protein>
<accession>A0A1F6DJG2</accession>
<evidence type="ECO:0000256" key="2">
    <source>
        <dbReference type="SAM" id="Phobius"/>
    </source>
</evidence>
<feature type="transmembrane region" description="Helical" evidence="2">
    <location>
        <begin position="188"/>
        <end position="217"/>
    </location>
</feature>
<feature type="transmembrane region" description="Helical" evidence="2">
    <location>
        <begin position="153"/>
        <end position="176"/>
    </location>
</feature>
<keyword evidence="2" id="KW-1133">Transmembrane helix</keyword>
<evidence type="ECO:0000313" key="4">
    <source>
        <dbReference type="Proteomes" id="UP000176511"/>
    </source>
</evidence>